<keyword evidence="3" id="KW-1185">Reference proteome</keyword>
<evidence type="ECO:0000313" key="3">
    <source>
        <dbReference type="Proteomes" id="UP000053029"/>
    </source>
</evidence>
<dbReference type="AlphaFoldDB" id="A0A0D2EV77"/>
<evidence type="ECO:0000313" key="2">
    <source>
        <dbReference type="EMBL" id="KIW78132.1"/>
    </source>
</evidence>
<proteinExistence type="predicted"/>
<dbReference type="VEuPathDB" id="FungiDB:Z517_07965"/>
<feature type="transmembrane region" description="Helical" evidence="1">
    <location>
        <begin position="151"/>
        <end position="173"/>
    </location>
</feature>
<protein>
    <submittedName>
        <fullName evidence="2">Uncharacterized protein</fullName>
    </submittedName>
</protein>
<organism evidence="2 3">
    <name type="scientific">Fonsecaea pedrosoi CBS 271.37</name>
    <dbReference type="NCBI Taxonomy" id="1442368"/>
    <lineage>
        <taxon>Eukaryota</taxon>
        <taxon>Fungi</taxon>
        <taxon>Dikarya</taxon>
        <taxon>Ascomycota</taxon>
        <taxon>Pezizomycotina</taxon>
        <taxon>Eurotiomycetes</taxon>
        <taxon>Chaetothyriomycetidae</taxon>
        <taxon>Chaetothyriales</taxon>
        <taxon>Herpotrichiellaceae</taxon>
        <taxon>Fonsecaea</taxon>
    </lineage>
</organism>
<reference evidence="2 3" key="1">
    <citation type="submission" date="2015-01" db="EMBL/GenBank/DDBJ databases">
        <title>The Genome Sequence of Fonsecaea pedrosoi CBS 271.37.</title>
        <authorList>
            <consortium name="The Broad Institute Genomics Platform"/>
            <person name="Cuomo C."/>
            <person name="de Hoog S."/>
            <person name="Gorbushina A."/>
            <person name="Stielow B."/>
            <person name="Teixiera M."/>
            <person name="Abouelleil A."/>
            <person name="Chapman S.B."/>
            <person name="Priest M."/>
            <person name="Young S.K."/>
            <person name="Wortman J."/>
            <person name="Nusbaum C."/>
            <person name="Birren B."/>
        </authorList>
    </citation>
    <scope>NUCLEOTIDE SEQUENCE [LARGE SCALE GENOMIC DNA]</scope>
    <source>
        <strain evidence="2 3">CBS 271.37</strain>
    </source>
</reference>
<sequence length="506" mass="56851">MRWIASFKDLQLDIVGIIAVLGEGSITRNAQATSLSWWSTLPRLMPAPHALLEHERKYRLPTAPGIVAGAYSGMMRRELNFFAQLLHPEPLEDYQVELVQVTEKRRPAGTSTHSPFGPKKYGALFWISVAGSAMTLALIGLSIYYHDGFSLLATIMLSMVSSFVGFGTHYNLVFQQPRVEVGREEVIPRSDVVIYYPNGSIRVIRPTSEQIALLYFQLEYAQYAISDTLYRTLALLSTVMLMTGVVCLANASNILQVTFAASYILLNVLYWAVSALNPFRYHWQHAYDVEIMPVQYPQNQGFDAPIAISRVEELEGRVRKEWRRFQKGWAMERGQGGQGRAHGGAKAGFKGDEEARDLISALWIAIVLTGTSQWLNEATSIAPMNAAWKEWLRKADTAVQPRLGDGVDPGRPNDEWDERFRPHYRPRIQTGLGWTFTPATLDHVRLSSRQRRSKLKSWDYQGQLTGIFGKHAPRTRMPLEDEIVSGGAEDAGGPAGWEQHGITDEV</sequence>
<dbReference type="EMBL" id="KN846973">
    <property type="protein sequence ID" value="KIW78132.1"/>
    <property type="molecule type" value="Genomic_DNA"/>
</dbReference>
<feature type="transmembrane region" description="Helical" evidence="1">
    <location>
        <begin position="257"/>
        <end position="276"/>
    </location>
</feature>
<feature type="transmembrane region" description="Helical" evidence="1">
    <location>
        <begin position="123"/>
        <end position="145"/>
    </location>
</feature>
<keyword evidence="1" id="KW-0812">Transmembrane</keyword>
<dbReference type="RefSeq" id="XP_013281940.1">
    <property type="nucleotide sequence ID" value="XM_013426486.1"/>
</dbReference>
<name>A0A0D2EV77_9EURO</name>
<keyword evidence="1" id="KW-1133">Transmembrane helix</keyword>
<dbReference type="Proteomes" id="UP000053029">
    <property type="component" value="Unassembled WGS sequence"/>
</dbReference>
<gene>
    <name evidence="2" type="ORF">Z517_07965</name>
</gene>
<dbReference type="OrthoDB" id="5412502at2759"/>
<keyword evidence="1" id="KW-0472">Membrane</keyword>
<accession>A0A0D2EV77</accession>
<dbReference type="HOGENOM" id="CLU_029043_0_1_1"/>
<evidence type="ECO:0000256" key="1">
    <source>
        <dbReference type="SAM" id="Phobius"/>
    </source>
</evidence>
<dbReference type="GeneID" id="25307455"/>
<feature type="transmembrane region" description="Helical" evidence="1">
    <location>
        <begin position="233"/>
        <end position="251"/>
    </location>
</feature>